<dbReference type="InterPro" id="IPR036271">
    <property type="entry name" value="Tet_transcr_reg_TetR-rel_C_sf"/>
</dbReference>
<evidence type="ECO:0000256" key="3">
    <source>
        <dbReference type="ARBA" id="ARBA00023163"/>
    </source>
</evidence>
<dbReference type="InterPro" id="IPR001647">
    <property type="entry name" value="HTH_TetR"/>
</dbReference>
<gene>
    <name evidence="6" type="ORF">SAMN05444320_104522</name>
</gene>
<name>A0A1M5DMK2_STRHI</name>
<dbReference type="Pfam" id="PF16925">
    <property type="entry name" value="TetR_C_13"/>
    <property type="match status" value="1"/>
</dbReference>
<dbReference type="Pfam" id="PF00440">
    <property type="entry name" value="TetR_N"/>
    <property type="match status" value="1"/>
</dbReference>
<evidence type="ECO:0000313" key="6">
    <source>
        <dbReference type="EMBL" id="SHF68136.1"/>
    </source>
</evidence>
<proteinExistence type="predicted"/>
<keyword evidence="3" id="KW-0804">Transcription</keyword>
<keyword evidence="1" id="KW-0805">Transcription regulation</keyword>
<reference evidence="6 7" key="1">
    <citation type="submission" date="2016-11" db="EMBL/GenBank/DDBJ databases">
        <authorList>
            <person name="Jaros S."/>
            <person name="Januszkiewicz K."/>
            <person name="Wedrychowicz H."/>
        </authorList>
    </citation>
    <scope>NUCLEOTIDE SEQUENCE [LARGE SCALE GENOMIC DNA]</scope>
    <source>
        <strain evidence="6 7">DSM 44523</strain>
    </source>
</reference>
<dbReference type="SUPFAM" id="SSF46689">
    <property type="entry name" value="Homeodomain-like"/>
    <property type="match status" value="1"/>
</dbReference>
<dbReference type="Gene3D" id="1.10.10.60">
    <property type="entry name" value="Homeodomain-like"/>
    <property type="match status" value="1"/>
</dbReference>
<protein>
    <submittedName>
        <fullName evidence="6">Transcriptional regulator, TetR family</fullName>
    </submittedName>
</protein>
<dbReference type="STRING" id="2017.SAMN05444320_104522"/>
<evidence type="ECO:0000259" key="5">
    <source>
        <dbReference type="PROSITE" id="PS50977"/>
    </source>
</evidence>
<organism evidence="6 7">
    <name type="scientific">Streptoalloteichus hindustanus</name>
    <dbReference type="NCBI Taxonomy" id="2017"/>
    <lineage>
        <taxon>Bacteria</taxon>
        <taxon>Bacillati</taxon>
        <taxon>Actinomycetota</taxon>
        <taxon>Actinomycetes</taxon>
        <taxon>Pseudonocardiales</taxon>
        <taxon>Pseudonocardiaceae</taxon>
        <taxon>Streptoalloteichus</taxon>
    </lineage>
</organism>
<feature type="DNA-binding region" description="H-T-H motif" evidence="4">
    <location>
        <begin position="13"/>
        <end position="32"/>
    </location>
</feature>
<feature type="domain" description="HTH tetR-type" evidence="5">
    <location>
        <begin position="1"/>
        <end position="50"/>
    </location>
</feature>
<dbReference type="Proteomes" id="UP000184501">
    <property type="component" value="Unassembled WGS sequence"/>
</dbReference>
<dbReference type="AlphaFoldDB" id="A0A1M5DMK2"/>
<dbReference type="PANTHER" id="PTHR47506:SF1">
    <property type="entry name" value="HTH-TYPE TRANSCRIPTIONAL REGULATOR YJDC"/>
    <property type="match status" value="1"/>
</dbReference>
<dbReference type="PANTHER" id="PTHR47506">
    <property type="entry name" value="TRANSCRIPTIONAL REGULATORY PROTEIN"/>
    <property type="match status" value="1"/>
</dbReference>
<keyword evidence="2 4" id="KW-0238">DNA-binding</keyword>
<dbReference type="EMBL" id="FQVN01000004">
    <property type="protein sequence ID" value="SHF68136.1"/>
    <property type="molecule type" value="Genomic_DNA"/>
</dbReference>
<evidence type="ECO:0000256" key="4">
    <source>
        <dbReference type="PROSITE-ProRule" id="PRU00335"/>
    </source>
</evidence>
<keyword evidence="7" id="KW-1185">Reference proteome</keyword>
<dbReference type="InterPro" id="IPR009057">
    <property type="entry name" value="Homeodomain-like_sf"/>
</dbReference>
<accession>A0A1M5DMK2</accession>
<dbReference type="InterPro" id="IPR011075">
    <property type="entry name" value="TetR_C"/>
</dbReference>
<evidence type="ECO:0000256" key="2">
    <source>
        <dbReference type="ARBA" id="ARBA00023125"/>
    </source>
</evidence>
<sequence length="174" mass="18742">MRAFWAAGYEATSTQDLCAATGLGRSSVYNTFASKHDLFEKALVRYMETKSTAAEAVLASARPVREKVRVLLWRAVDGEPEDPVGCLVVNAMVELAPKDSRIAALLARDYDRRLEALRVALEAGRRAGEIAADRDPRQLAHFVISSITGLVVLARSGADRSALEAVATSVLAAL</sequence>
<evidence type="ECO:0000256" key="1">
    <source>
        <dbReference type="ARBA" id="ARBA00023015"/>
    </source>
</evidence>
<dbReference type="SUPFAM" id="SSF48498">
    <property type="entry name" value="Tetracyclin repressor-like, C-terminal domain"/>
    <property type="match status" value="1"/>
</dbReference>
<dbReference type="PROSITE" id="PS50977">
    <property type="entry name" value="HTH_TETR_2"/>
    <property type="match status" value="1"/>
</dbReference>
<evidence type="ECO:0000313" key="7">
    <source>
        <dbReference type="Proteomes" id="UP000184501"/>
    </source>
</evidence>
<dbReference type="Gene3D" id="1.10.357.10">
    <property type="entry name" value="Tetracycline Repressor, domain 2"/>
    <property type="match status" value="1"/>
</dbReference>
<dbReference type="GO" id="GO:0003677">
    <property type="term" value="F:DNA binding"/>
    <property type="evidence" value="ECO:0007669"/>
    <property type="project" value="UniProtKB-UniRule"/>
</dbReference>